<dbReference type="PANTHER" id="PTHR45080:SF8">
    <property type="entry name" value="IG-LIKE DOMAIN-CONTAINING PROTEIN"/>
    <property type="match status" value="1"/>
</dbReference>
<dbReference type="PROSITE" id="PS50835">
    <property type="entry name" value="IG_LIKE"/>
    <property type="match status" value="1"/>
</dbReference>
<dbReference type="InterPro" id="IPR013098">
    <property type="entry name" value="Ig_I-set"/>
</dbReference>
<evidence type="ECO:0000256" key="1">
    <source>
        <dbReference type="ARBA" id="ARBA00022729"/>
    </source>
</evidence>
<sequence length="757" mass="85445">MASSILTKDEQNFIRFVKICLDVFKRPLADILASEIQPADLYNKIKQHSCSLLNGKNKLDSKQEKICFLSPPAIPDYNEFDVTLLYKLIRNLCPSLAPTKGWGKDPLDTDTQIGDDIERLRLFRNNNFHEVSSEISDNNFEIICKKLKFVFQRIQSHMASKGYKANYEENMTNIKQLNLGDEHIDKYKIAFLERTIDQLQADGMEKPKISIKGPTNILCGNDAKFTADINPENRKGWSITWQKKVQHTSTRLNTSTEKYSGSTDRSLVIRHVCKEDTGGYQAILSRDSEAKNISVSSNVIVLQAIGGPPFFEVWDVTTEMDGIIIHYDFKKRPPYVNEIKWMKDEVPILNRNKKFEGGGLNESYFTITSPTIEDRGIYSCIATNAVRSARKNVQLDVPDVKISTEHEVYFGSKTSFTSRIVSCPSPDGAEWQQSNDGKTFESITISKPKYYGSSCDPKSPLLIIPKVTFEDRLYYRLLVRNKIGEQHSDTVFLNVKGSLPNITISHRTCVSNRSITLIGNVFLYGSLPAVNNVFWTKNGQELDTNGSGGRYSEVTVDNPSLTIFDVNQYDAGSYQLTATNALGSTTSDTVILDVPEVSMAKPEKKNSGFWFTVTIQSIPSPDFAQWSIKEKSSHTFTPIDENAEEFKGTSNTLPHPVLVVKPKTDLENYSFQIEVRNFIGSCKNITPGEGSSDDSFTNGSQGGCLSKIYLNGRPGFKFAKLFDDIAELFPKEKTRRLKDFIQSKFKLIYKQYYDVTI</sequence>
<dbReference type="CDD" id="cd00096">
    <property type="entry name" value="Ig"/>
    <property type="match status" value="1"/>
</dbReference>
<dbReference type="InterPro" id="IPR007110">
    <property type="entry name" value="Ig-like_dom"/>
</dbReference>
<proteinExistence type="predicted"/>
<dbReference type="GO" id="GO:0005886">
    <property type="term" value="C:plasma membrane"/>
    <property type="evidence" value="ECO:0007669"/>
    <property type="project" value="TreeGrafter"/>
</dbReference>
<keyword evidence="2" id="KW-1015">Disulfide bond</keyword>
<dbReference type="GO" id="GO:0007156">
    <property type="term" value="P:homophilic cell adhesion via plasma membrane adhesion molecules"/>
    <property type="evidence" value="ECO:0007669"/>
    <property type="project" value="TreeGrafter"/>
</dbReference>
<dbReference type="Pfam" id="PF07679">
    <property type="entry name" value="I-set"/>
    <property type="match status" value="2"/>
</dbReference>
<dbReference type="EnsemblMetazoa" id="G9273.1">
    <property type="protein sequence ID" value="G9273.1:cds"/>
    <property type="gene ID" value="G9273"/>
</dbReference>
<dbReference type="GO" id="GO:0043025">
    <property type="term" value="C:neuronal cell body"/>
    <property type="evidence" value="ECO:0007669"/>
    <property type="project" value="TreeGrafter"/>
</dbReference>
<name>A0A8W8P1E1_MAGGI</name>
<accession>A0A8W8P1E1</accession>
<dbReference type="InterPro" id="IPR041249">
    <property type="entry name" value="HEPN_DZIP3"/>
</dbReference>
<feature type="domain" description="Ig-like" evidence="3">
    <location>
        <begin position="338"/>
        <end position="394"/>
    </location>
</feature>
<keyword evidence="1" id="KW-0732">Signal</keyword>
<dbReference type="GO" id="GO:0050808">
    <property type="term" value="P:synapse organization"/>
    <property type="evidence" value="ECO:0007669"/>
    <property type="project" value="TreeGrafter"/>
</dbReference>
<dbReference type="GO" id="GO:0030424">
    <property type="term" value="C:axon"/>
    <property type="evidence" value="ECO:0007669"/>
    <property type="project" value="TreeGrafter"/>
</dbReference>
<dbReference type="Proteomes" id="UP000005408">
    <property type="component" value="Unassembled WGS sequence"/>
</dbReference>
<dbReference type="InterPro" id="IPR050958">
    <property type="entry name" value="Cell_Adh-Cytoskel_Orgn"/>
</dbReference>
<reference evidence="4" key="1">
    <citation type="submission" date="2022-08" db="UniProtKB">
        <authorList>
            <consortium name="EnsemblMetazoa"/>
        </authorList>
    </citation>
    <scope>IDENTIFICATION</scope>
    <source>
        <strain evidence="4">05x7-T-G4-1.051#20</strain>
    </source>
</reference>
<evidence type="ECO:0000313" key="4">
    <source>
        <dbReference type="EnsemblMetazoa" id="G9273.1:cds"/>
    </source>
</evidence>
<dbReference type="Pfam" id="PF18738">
    <property type="entry name" value="HEPN_DZIP3"/>
    <property type="match status" value="1"/>
</dbReference>
<keyword evidence="5" id="KW-1185">Reference proteome</keyword>
<dbReference type="InterPro" id="IPR013783">
    <property type="entry name" value="Ig-like_fold"/>
</dbReference>
<dbReference type="InterPro" id="IPR003599">
    <property type="entry name" value="Ig_sub"/>
</dbReference>
<evidence type="ECO:0000313" key="5">
    <source>
        <dbReference type="Proteomes" id="UP000005408"/>
    </source>
</evidence>
<dbReference type="SUPFAM" id="SSF48726">
    <property type="entry name" value="Immunoglobulin"/>
    <property type="match status" value="4"/>
</dbReference>
<organism evidence="4 5">
    <name type="scientific">Magallana gigas</name>
    <name type="common">Pacific oyster</name>
    <name type="synonym">Crassostrea gigas</name>
    <dbReference type="NCBI Taxonomy" id="29159"/>
    <lineage>
        <taxon>Eukaryota</taxon>
        <taxon>Metazoa</taxon>
        <taxon>Spiralia</taxon>
        <taxon>Lophotrochozoa</taxon>
        <taxon>Mollusca</taxon>
        <taxon>Bivalvia</taxon>
        <taxon>Autobranchia</taxon>
        <taxon>Pteriomorphia</taxon>
        <taxon>Ostreida</taxon>
        <taxon>Ostreoidea</taxon>
        <taxon>Ostreidae</taxon>
        <taxon>Magallana</taxon>
    </lineage>
</organism>
<dbReference type="Gene3D" id="2.60.40.10">
    <property type="entry name" value="Immunoglobulins"/>
    <property type="match status" value="4"/>
</dbReference>
<dbReference type="SMART" id="SM00409">
    <property type="entry name" value="IG"/>
    <property type="match status" value="4"/>
</dbReference>
<dbReference type="InterPro" id="IPR036179">
    <property type="entry name" value="Ig-like_dom_sf"/>
</dbReference>
<dbReference type="PANTHER" id="PTHR45080">
    <property type="entry name" value="CONTACTIN 5"/>
    <property type="match status" value="1"/>
</dbReference>
<evidence type="ECO:0000259" key="3">
    <source>
        <dbReference type="PROSITE" id="PS50835"/>
    </source>
</evidence>
<dbReference type="GO" id="GO:0008046">
    <property type="term" value="F:axon guidance receptor activity"/>
    <property type="evidence" value="ECO:0007669"/>
    <property type="project" value="TreeGrafter"/>
</dbReference>
<evidence type="ECO:0000256" key="2">
    <source>
        <dbReference type="ARBA" id="ARBA00023157"/>
    </source>
</evidence>
<dbReference type="AlphaFoldDB" id="A0A8W8P1E1"/>
<protein>
    <recommendedName>
        <fullName evidence="3">Ig-like domain-containing protein</fullName>
    </recommendedName>
</protein>